<dbReference type="Gene3D" id="3.40.50.720">
    <property type="entry name" value="NAD(P)-binding Rossmann-like Domain"/>
    <property type="match status" value="1"/>
</dbReference>
<dbReference type="GO" id="GO:0005737">
    <property type="term" value="C:cytoplasm"/>
    <property type="evidence" value="ECO:0007669"/>
    <property type="project" value="TreeGrafter"/>
</dbReference>
<comment type="caution">
    <text evidence="2">The sequence shown here is derived from an EMBL/GenBank/DDBJ whole genome shotgun (WGS) entry which is preliminary data.</text>
</comment>
<dbReference type="GO" id="GO:0004029">
    <property type="term" value="F:aldehyde dehydrogenase (NAD+) activity"/>
    <property type="evidence" value="ECO:0007669"/>
    <property type="project" value="TreeGrafter"/>
</dbReference>
<accession>A0A402CFY7</accession>
<name>A0A402CFY7_RHOWR</name>
<dbReference type="InterPro" id="IPR001509">
    <property type="entry name" value="Epimerase_deHydtase"/>
</dbReference>
<evidence type="ECO:0000313" key="2">
    <source>
        <dbReference type="EMBL" id="GCE42513.1"/>
    </source>
</evidence>
<dbReference type="InterPro" id="IPR036291">
    <property type="entry name" value="NAD(P)-bd_dom_sf"/>
</dbReference>
<dbReference type="Pfam" id="PF01370">
    <property type="entry name" value="Epimerase"/>
    <property type="match status" value="1"/>
</dbReference>
<evidence type="ECO:0000313" key="3">
    <source>
        <dbReference type="Proteomes" id="UP000287519"/>
    </source>
</evidence>
<organism evidence="2 3">
    <name type="scientific">Rhodococcus wratislaviensis</name>
    <name type="common">Tsukamurella wratislaviensis</name>
    <dbReference type="NCBI Taxonomy" id="44752"/>
    <lineage>
        <taxon>Bacteria</taxon>
        <taxon>Bacillati</taxon>
        <taxon>Actinomycetota</taxon>
        <taxon>Actinomycetes</taxon>
        <taxon>Mycobacteriales</taxon>
        <taxon>Nocardiaceae</taxon>
        <taxon>Rhodococcus</taxon>
    </lineage>
</organism>
<dbReference type="OrthoDB" id="9787292at2"/>
<proteinExistence type="predicted"/>
<dbReference type="InterPro" id="IPR051783">
    <property type="entry name" value="NAD(P)-dependent_oxidoreduct"/>
</dbReference>
<dbReference type="SUPFAM" id="SSF51735">
    <property type="entry name" value="NAD(P)-binding Rossmann-fold domains"/>
    <property type="match status" value="1"/>
</dbReference>
<reference evidence="2 3" key="1">
    <citation type="submission" date="2018-11" db="EMBL/GenBank/DDBJ databases">
        <title>Microbial catabolism of amino acid.</title>
        <authorList>
            <person name="Hibi M."/>
            <person name="Ogawa J."/>
        </authorList>
    </citation>
    <scope>NUCLEOTIDE SEQUENCE [LARGE SCALE GENOMIC DNA]</scope>
    <source>
        <strain evidence="2 3">C31-06</strain>
    </source>
</reference>
<dbReference type="AlphaFoldDB" id="A0A402CFY7"/>
<dbReference type="PANTHER" id="PTHR48079:SF6">
    <property type="entry name" value="NAD(P)-BINDING DOMAIN-CONTAINING PROTEIN-RELATED"/>
    <property type="match status" value="1"/>
</dbReference>
<sequence>MRVLVLGAGGYLGSALVSRFVAAGHVVTGLVRNDRAAEKLRLASGRPVSGDLTDLTASVALLGDADVVVYAAQLLLEPERRTVEAMLDALEGSGKTFVFTSGTGVLSQRTDGEWSEDTFAEDDDFVASKYIGARRVTEDLVRAAGERGIRGIVVRPAMIWGHGRCPMIEGFYQSAAQTGSVCYIGRGLNLYSNVHVDDVAEVYHLAIEKGKSGALYHAVSGETNFRTIAEAVARELDVPARSVDLAEAVTIWDKFTALIAFSVCSRSRAPRSRTELGWQPHPDRLDILDEVSHPTLKTLLAAS</sequence>
<protein>
    <submittedName>
        <fullName evidence="2">Putative dehydratase</fullName>
    </submittedName>
</protein>
<dbReference type="PANTHER" id="PTHR48079">
    <property type="entry name" value="PROTEIN YEEZ"/>
    <property type="match status" value="1"/>
</dbReference>
<keyword evidence="3" id="KW-1185">Reference proteome</keyword>
<gene>
    <name evidence="2" type="ORF">Rhow_006642</name>
</gene>
<dbReference type="EMBL" id="BHYM01000060">
    <property type="protein sequence ID" value="GCE42513.1"/>
    <property type="molecule type" value="Genomic_DNA"/>
</dbReference>
<dbReference type="Proteomes" id="UP000287519">
    <property type="component" value="Unassembled WGS sequence"/>
</dbReference>
<dbReference type="RefSeq" id="WP_124394452.1">
    <property type="nucleotide sequence ID" value="NZ_BHYM01000060.1"/>
</dbReference>
<feature type="domain" description="NAD-dependent epimerase/dehydratase" evidence="1">
    <location>
        <begin position="3"/>
        <end position="214"/>
    </location>
</feature>
<evidence type="ECO:0000259" key="1">
    <source>
        <dbReference type="Pfam" id="PF01370"/>
    </source>
</evidence>